<gene>
    <name evidence="1" type="ORF">QGM71_08540</name>
</gene>
<name>A0ABU6KE19_9BACI</name>
<dbReference type="EMBL" id="JARZFX010000003">
    <property type="protein sequence ID" value="MEC5423539.1"/>
    <property type="molecule type" value="Genomic_DNA"/>
</dbReference>
<keyword evidence="2" id="KW-1185">Reference proteome</keyword>
<evidence type="ECO:0000313" key="1">
    <source>
        <dbReference type="EMBL" id="MEC5423539.1"/>
    </source>
</evidence>
<protein>
    <submittedName>
        <fullName evidence="1">Uncharacterized protein</fullName>
    </submittedName>
</protein>
<reference evidence="1 2" key="1">
    <citation type="journal article" date="2024" name="Int. J. Syst. Evol. Microbiol.">
        <title>Virgibacillus tibetensis sp. nov., isolated from salt lake on the Tibetan Plateau of China.</title>
        <authorList>
            <person name="Phurbu D."/>
            <person name="Liu Z.-X."/>
            <person name="Wang R."/>
            <person name="Zheng Y.-Y."/>
            <person name="Liu H.-C."/>
            <person name="Zhou Y.-G."/>
            <person name="Yu Y.-J."/>
            <person name="Li A.-H."/>
        </authorList>
    </citation>
    <scope>NUCLEOTIDE SEQUENCE [LARGE SCALE GENOMIC DNA]</scope>
    <source>
        <strain evidence="1 2">C22-A2</strain>
    </source>
</reference>
<sequence length="61" mass="6943">MKACSHTQDSIFEVMKNEDNLITVQDIHGRQVYQIADFPVKNIQPGILLQGDIGIAKHEFF</sequence>
<comment type="caution">
    <text evidence="1">The sequence shown here is derived from an EMBL/GenBank/DDBJ whole genome shotgun (WGS) entry which is preliminary data.</text>
</comment>
<accession>A0ABU6KE19</accession>
<proteinExistence type="predicted"/>
<organism evidence="1 2">
    <name type="scientific">Virgibacillus tibetensis</name>
    <dbReference type="NCBI Taxonomy" id="3042313"/>
    <lineage>
        <taxon>Bacteria</taxon>
        <taxon>Bacillati</taxon>
        <taxon>Bacillota</taxon>
        <taxon>Bacilli</taxon>
        <taxon>Bacillales</taxon>
        <taxon>Bacillaceae</taxon>
        <taxon>Virgibacillus</taxon>
    </lineage>
</organism>
<evidence type="ECO:0000313" key="2">
    <source>
        <dbReference type="Proteomes" id="UP001335737"/>
    </source>
</evidence>
<dbReference type="Proteomes" id="UP001335737">
    <property type="component" value="Unassembled WGS sequence"/>
</dbReference>